<dbReference type="Gene3D" id="1.10.3720.10">
    <property type="entry name" value="MetI-like"/>
    <property type="match status" value="1"/>
</dbReference>
<organism evidence="10">
    <name type="scientific">uncultured haloarchaeon</name>
    <dbReference type="NCBI Taxonomy" id="160804"/>
    <lineage>
        <taxon>Archaea</taxon>
        <taxon>Methanobacteriati</taxon>
        <taxon>Methanobacteriota</taxon>
        <taxon>Stenosarchaea group</taxon>
        <taxon>Halobacteria</taxon>
        <taxon>Halobacteriales</taxon>
        <taxon>Halobacteriaceae</taxon>
        <taxon>environmental samples</taxon>
    </lineage>
</organism>
<evidence type="ECO:0000259" key="9">
    <source>
        <dbReference type="PROSITE" id="PS50928"/>
    </source>
</evidence>
<dbReference type="InterPro" id="IPR035906">
    <property type="entry name" value="MetI-like_sf"/>
</dbReference>
<dbReference type="CDD" id="cd06261">
    <property type="entry name" value="TM_PBP2"/>
    <property type="match status" value="1"/>
</dbReference>
<feature type="transmembrane region" description="Helical" evidence="8">
    <location>
        <begin position="272"/>
        <end position="295"/>
    </location>
</feature>
<feature type="transmembrane region" description="Helical" evidence="8">
    <location>
        <begin position="214"/>
        <end position="237"/>
    </location>
</feature>
<dbReference type="SUPFAM" id="SSF161098">
    <property type="entry name" value="MetI-like"/>
    <property type="match status" value="1"/>
</dbReference>
<evidence type="ECO:0000256" key="2">
    <source>
        <dbReference type="ARBA" id="ARBA00007069"/>
    </source>
</evidence>
<comment type="subcellular location">
    <subcellularLocation>
        <location evidence="1 8">Cell membrane</location>
        <topology evidence="1 8">Multi-pass membrane protein</topology>
    </subcellularLocation>
</comment>
<evidence type="ECO:0000256" key="7">
    <source>
        <dbReference type="ARBA" id="ARBA00023136"/>
    </source>
</evidence>
<evidence type="ECO:0000256" key="1">
    <source>
        <dbReference type="ARBA" id="ARBA00004651"/>
    </source>
</evidence>
<proteinExistence type="inferred from homology"/>
<reference evidence="10" key="1">
    <citation type="journal article" date="2007" name="ISME J.">
        <title>Genomic plasticity in prokaryotes: the case of the square haloarchaeon.</title>
        <authorList>
            <person name="Cuadros-Orellana S."/>
            <person name="Martin-Cuadrado A.B."/>
            <person name="Legault B."/>
            <person name="D'Auria G."/>
            <person name="Zhaxybayeva O."/>
            <person name="Papke R.T."/>
            <person name="Rodriguez-Valera F."/>
        </authorList>
    </citation>
    <scope>NUCLEOTIDE SEQUENCE</scope>
</reference>
<dbReference type="AlphaFoldDB" id="A5YT23"/>
<evidence type="ECO:0000256" key="3">
    <source>
        <dbReference type="ARBA" id="ARBA00022448"/>
    </source>
</evidence>
<feature type="transmembrane region" description="Helical" evidence="8">
    <location>
        <begin position="171"/>
        <end position="193"/>
    </location>
</feature>
<keyword evidence="3 8" id="KW-0813">Transport</keyword>
<dbReference type="PANTHER" id="PTHR42929:SF1">
    <property type="entry name" value="INNER MEMBRANE ABC TRANSPORTER PERMEASE PROTEIN YDCU-RELATED"/>
    <property type="match status" value="1"/>
</dbReference>
<evidence type="ECO:0000256" key="5">
    <source>
        <dbReference type="ARBA" id="ARBA00022692"/>
    </source>
</evidence>
<feature type="transmembrane region" description="Helical" evidence="8">
    <location>
        <begin position="120"/>
        <end position="141"/>
    </location>
</feature>
<sequence length="307" mass="33631">MSVDRPGTILERLWTPFRNQSGLRRSLLLMSPLIIFELLVFVAPFIILIRISLSEQSQGIPYAEGTFSIASYIEVIRSELLQGIIIYSFQLGVIATVITVTLAVFYAYAAWRASGLLKSALLFSVILPLLTTLVIKTYTWIPLLAPNGTLNNLLLAVQLLQSPVQLAPNTIGVIVGQVYIIFPYAMLSVYSVLSSVKWELVEAARDLGAGRVRSFFEVVLPDIMPGITVATVISFAWSVGAYSAPALLGAGSDRTFALEVQEQMLINFNWPIATALSTIMLVLMLVSILFIYVTLGRIGGNLQNVSQ</sequence>
<dbReference type="InterPro" id="IPR000515">
    <property type="entry name" value="MetI-like"/>
</dbReference>
<name>A5YT23_9EURY</name>
<feature type="domain" description="ABC transmembrane type-1" evidence="9">
    <location>
        <begin position="85"/>
        <end position="291"/>
    </location>
</feature>
<evidence type="ECO:0000256" key="8">
    <source>
        <dbReference type="RuleBase" id="RU363032"/>
    </source>
</evidence>
<keyword evidence="7 8" id="KW-0472">Membrane</keyword>
<protein>
    <submittedName>
        <fullName evidence="10">Spermidine/putrescine ABC transporter permease protein</fullName>
    </submittedName>
</protein>
<dbReference type="PROSITE" id="PS50928">
    <property type="entry name" value="ABC_TM1"/>
    <property type="match status" value="1"/>
</dbReference>
<keyword evidence="4" id="KW-1003">Cell membrane</keyword>
<keyword evidence="5 8" id="KW-0812">Transmembrane</keyword>
<comment type="similarity">
    <text evidence="2">Belongs to the binding-protein-dependent transport system permease family. CysTW subfamily.</text>
</comment>
<evidence type="ECO:0000256" key="4">
    <source>
        <dbReference type="ARBA" id="ARBA00022475"/>
    </source>
</evidence>
<feature type="transmembrane region" description="Helical" evidence="8">
    <location>
        <begin position="27"/>
        <end position="49"/>
    </location>
</feature>
<dbReference type="PANTHER" id="PTHR42929">
    <property type="entry name" value="INNER MEMBRANE ABC TRANSPORTER PERMEASE PROTEIN YDCU-RELATED-RELATED"/>
    <property type="match status" value="1"/>
</dbReference>
<evidence type="ECO:0000313" key="10">
    <source>
        <dbReference type="EMBL" id="ABQ76130.1"/>
    </source>
</evidence>
<keyword evidence="6 8" id="KW-1133">Transmembrane helix</keyword>
<feature type="transmembrane region" description="Helical" evidence="8">
    <location>
        <begin position="84"/>
        <end position="108"/>
    </location>
</feature>
<accession>A5YT23</accession>
<dbReference type="EMBL" id="EF584000">
    <property type="protein sequence ID" value="ABQ76130.1"/>
    <property type="molecule type" value="Genomic_DNA"/>
</dbReference>
<dbReference type="GO" id="GO:0055085">
    <property type="term" value="P:transmembrane transport"/>
    <property type="evidence" value="ECO:0007669"/>
    <property type="project" value="InterPro"/>
</dbReference>
<dbReference type="Pfam" id="PF00528">
    <property type="entry name" value="BPD_transp_1"/>
    <property type="match status" value="1"/>
</dbReference>
<evidence type="ECO:0000256" key="6">
    <source>
        <dbReference type="ARBA" id="ARBA00022989"/>
    </source>
</evidence>
<dbReference type="GO" id="GO:0005886">
    <property type="term" value="C:plasma membrane"/>
    <property type="evidence" value="ECO:0007669"/>
    <property type="project" value="UniProtKB-SubCell"/>
</dbReference>